<proteinExistence type="predicted"/>
<dbReference type="Proteomes" id="UP000541444">
    <property type="component" value="Unassembled WGS sequence"/>
</dbReference>
<dbReference type="OrthoDB" id="1919554at2759"/>
<accession>A0A7J7P834</accession>
<sequence length="216" mass="24209">MLTALLQFDHTNSCCSYKESQNPVFDFGYCYFPNLADHITPVSLKAIGRRSLTTQMTSADEPKVTRVSLNYIISQLENDTISGKAIFVPDYFSTQTMSADEPKSTRDLLLSCGYSLASTCYSILAKAFLSSTDTIHLLNFVREVSELVPSENTAAINRIIFSLAADLMRGVVKAWKSHGPSAEEECRKARELLKKMESAEEMFRLLVHLDPNMRSE</sequence>
<organism evidence="1 2">
    <name type="scientific">Kingdonia uniflora</name>
    <dbReference type="NCBI Taxonomy" id="39325"/>
    <lineage>
        <taxon>Eukaryota</taxon>
        <taxon>Viridiplantae</taxon>
        <taxon>Streptophyta</taxon>
        <taxon>Embryophyta</taxon>
        <taxon>Tracheophyta</taxon>
        <taxon>Spermatophyta</taxon>
        <taxon>Magnoliopsida</taxon>
        <taxon>Ranunculales</taxon>
        <taxon>Circaeasteraceae</taxon>
        <taxon>Kingdonia</taxon>
    </lineage>
</organism>
<evidence type="ECO:0000313" key="1">
    <source>
        <dbReference type="EMBL" id="KAF6175621.1"/>
    </source>
</evidence>
<protein>
    <submittedName>
        <fullName evidence="1">Uncharacterized protein</fullName>
    </submittedName>
</protein>
<name>A0A7J7P834_9MAGN</name>
<keyword evidence="2" id="KW-1185">Reference proteome</keyword>
<evidence type="ECO:0000313" key="2">
    <source>
        <dbReference type="Proteomes" id="UP000541444"/>
    </source>
</evidence>
<dbReference type="EMBL" id="JACGCM010000155">
    <property type="protein sequence ID" value="KAF6175621.1"/>
    <property type="molecule type" value="Genomic_DNA"/>
</dbReference>
<dbReference type="AlphaFoldDB" id="A0A7J7P834"/>
<reference evidence="1 2" key="1">
    <citation type="journal article" date="2020" name="IScience">
        <title>Genome Sequencing of the Endangered Kingdonia uniflora (Circaeasteraceae, Ranunculales) Reveals Potential Mechanisms of Evolutionary Specialization.</title>
        <authorList>
            <person name="Sun Y."/>
            <person name="Deng T."/>
            <person name="Zhang A."/>
            <person name="Moore M.J."/>
            <person name="Landis J.B."/>
            <person name="Lin N."/>
            <person name="Zhang H."/>
            <person name="Zhang X."/>
            <person name="Huang J."/>
            <person name="Zhang X."/>
            <person name="Sun H."/>
            <person name="Wang H."/>
        </authorList>
    </citation>
    <scope>NUCLEOTIDE SEQUENCE [LARGE SCALE GENOMIC DNA]</scope>
    <source>
        <strain evidence="1">TB1705</strain>
        <tissue evidence="1">Leaf</tissue>
    </source>
</reference>
<gene>
    <name evidence="1" type="ORF">GIB67_022623</name>
</gene>
<comment type="caution">
    <text evidence="1">The sequence shown here is derived from an EMBL/GenBank/DDBJ whole genome shotgun (WGS) entry which is preliminary data.</text>
</comment>